<organism evidence="1 2">
    <name type="scientific">Elysia crispata</name>
    <name type="common">lettuce slug</name>
    <dbReference type="NCBI Taxonomy" id="231223"/>
    <lineage>
        <taxon>Eukaryota</taxon>
        <taxon>Metazoa</taxon>
        <taxon>Spiralia</taxon>
        <taxon>Lophotrochozoa</taxon>
        <taxon>Mollusca</taxon>
        <taxon>Gastropoda</taxon>
        <taxon>Heterobranchia</taxon>
        <taxon>Euthyneura</taxon>
        <taxon>Panpulmonata</taxon>
        <taxon>Sacoglossa</taxon>
        <taxon>Placobranchoidea</taxon>
        <taxon>Plakobranchidae</taxon>
        <taxon>Elysia</taxon>
    </lineage>
</organism>
<dbReference type="EMBL" id="JAWDGP010003892">
    <property type="protein sequence ID" value="KAK3769685.1"/>
    <property type="molecule type" value="Genomic_DNA"/>
</dbReference>
<evidence type="ECO:0000313" key="1">
    <source>
        <dbReference type="EMBL" id="KAK3769685.1"/>
    </source>
</evidence>
<keyword evidence="2" id="KW-1185">Reference proteome</keyword>
<gene>
    <name evidence="1" type="ORF">RRG08_004936</name>
</gene>
<dbReference type="AlphaFoldDB" id="A0AAE0ZI32"/>
<reference evidence="1" key="1">
    <citation type="journal article" date="2023" name="G3 (Bethesda)">
        <title>A reference genome for the long-term kleptoplast-retaining sea slug Elysia crispata morphotype clarki.</title>
        <authorList>
            <person name="Eastman K.E."/>
            <person name="Pendleton A.L."/>
            <person name="Shaikh M.A."/>
            <person name="Suttiyut T."/>
            <person name="Ogas R."/>
            <person name="Tomko P."/>
            <person name="Gavelis G."/>
            <person name="Widhalm J.R."/>
            <person name="Wisecaver J.H."/>
        </authorList>
    </citation>
    <scope>NUCLEOTIDE SEQUENCE</scope>
    <source>
        <strain evidence="1">ECLA1</strain>
    </source>
</reference>
<sequence length="185" mass="20735">MVITGRNAVVRKVVANGFPPLELRMEELNYDTPVKIPASPLAVALLRRRLDCARYFISTCFFTRFDIERLCWDIKIRQHVRHFCGRESTYILHILSNKPLPLVNLSLVAISSALSQDFVSDGPNTSYSLGFIEKVESLALPASLKRALLHQTPPSGICCKLWDEIPIGETVYSPACKCLRCEGQG</sequence>
<comment type="caution">
    <text evidence="1">The sequence shown here is derived from an EMBL/GenBank/DDBJ whole genome shotgun (WGS) entry which is preliminary data.</text>
</comment>
<evidence type="ECO:0000313" key="2">
    <source>
        <dbReference type="Proteomes" id="UP001283361"/>
    </source>
</evidence>
<name>A0AAE0ZI32_9GAST</name>
<proteinExistence type="predicted"/>
<protein>
    <submittedName>
        <fullName evidence="1">Uncharacterized protein</fullName>
    </submittedName>
</protein>
<accession>A0AAE0ZI32</accession>
<dbReference type="Proteomes" id="UP001283361">
    <property type="component" value="Unassembled WGS sequence"/>
</dbReference>